<evidence type="ECO:0000313" key="8">
    <source>
        <dbReference type="EMBL" id="CBK20566.2"/>
    </source>
</evidence>
<dbReference type="GeneID" id="24918162"/>
<feature type="transmembrane region" description="Helical" evidence="6">
    <location>
        <begin position="266"/>
        <end position="291"/>
    </location>
</feature>
<dbReference type="SUPFAM" id="SSF52540">
    <property type="entry name" value="P-loop containing nucleoside triphosphate hydrolases"/>
    <property type="match status" value="1"/>
</dbReference>
<feature type="domain" description="ABC-2 type transporter transmembrane" evidence="7">
    <location>
        <begin position="172"/>
        <end position="383"/>
    </location>
</feature>
<reference evidence="8" key="1">
    <citation type="submission" date="2010-02" db="EMBL/GenBank/DDBJ databases">
        <title>Sequencing and annotation of the Blastocystis hominis genome.</title>
        <authorList>
            <person name="Wincker P."/>
        </authorList>
    </citation>
    <scope>NUCLEOTIDE SEQUENCE</scope>
    <source>
        <strain evidence="8">Singapore isolate B</strain>
    </source>
</reference>
<dbReference type="PANTHER" id="PTHR48041:SF139">
    <property type="entry name" value="PROTEIN SCARLET"/>
    <property type="match status" value="1"/>
</dbReference>
<keyword evidence="3 6" id="KW-0812">Transmembrane</keyword>
<keyword evidence="4 6" id="KW-1133">Transmembrane helix</keyword>
<accession>D8LYB1</accession>
<feature type="transmembrane region" description="Helical" evidence="6">
    <location>
        <begin position="303"/>
        <end position="325"/>
    </location>
</feature>
<organism evidence="8">
    <name type="scientific">Blastocystis hominis</name>
    <dbReference type="NCBI Taxonomy" id="12968"/>
    <lineage>
        <taxon>Eukaryota</taxon>
        <taxon>Sar</taxon>
        <taxon>Stramenopiles</taxon>
        <taxon>Bigyra</taxon>
        <taxon>Opalozoa</taxon>
        <taxon>Opalinata</taxon>
        <taxon>Blastocystidae</taxon>
        <taxon>Blastocystis</taxon>
    </lineage>
</organism>
<proteinExistence type="predicted"/>
<dbReference type="EMBL" id="FN668639">
    <property type="protein sequence ID" value="CBK20566.2"/>
    <property type="molecule type" value="Genomic_DNA"/>
</dbReference>
<dbReference type="GO" id="GO:0140359">
    <property type="term" value="F:ABC-type transporter activity"/>
    <property type="evidence" value="ECO:0007669"/>
    <property type="project" value="InterPro"/>
</dbReference>
<evidence type="ECO:0000313" key="9">
    <source>
        <dbReference type="Proteomes" id="UP000008312"/>
    </source>
</evidence>
<dbReference type="RefSeq" id="XP_012894614.1">
    <property type="nucleotide sequence ID" value="XM_013039160.1"/>
</dbReference>
<name>D8LYB1_BLAHO</name>
<keyword evidence="5 6" id="KW-0472">Membrane</keyword>
<feature type="transmembrane region" description="Helical" evidence="6">
    <location>
        <begin position="196"/>
        <end position="214"/>
    </location>
</feature>
<evidence type="ECO:0000256" key="4">
    <source>
        <dbReference type="ARBA" id="ARBA00022989"/>
    </source>
</evidence>
<dbReference type="Pfam" id="PF01061">
    <property type="entry name" value="ABC2_membrane"/>
    <property type="match status" value="1"/>
</dbReference>
<evidence type="ECO:0000256" key="2">
    <source>
        <dbReference type="ARBA" id="ARBA00022448"/>
    </source>
</evidence>
<dbReference type="GO" id="GO:0005886">
    <property type="term" value="C:plasma membrane"/>
    <property type="evidence" value="ECO:0007669"/>
    <property type="project" value="TreeGrafter"/>
</dbReference>
<dbReference type="PANTHER" id="PTHR48041">
    <property type="entry name" value="ABC TRANSPORTER G FAMILY MEMBER 28"/>
    <property type="match status" value="1"/>
</dbReference>
<dbReference type="InterPro" id="IPR013525">
    <property type="entry name" value="ABC2_TM"/>
</dbReference>
<evidence type="ECO:0000256" key="3">
    <source>
        <dbReference type="ARBA" id="ARBA00022692"/>
    </source>
</evidence>
<feature type="transmembrane region" description="Helical" evidence="6">
    <location>
        <begin position="226"/>
        <end position="246"/>
    </location>
</feature>
<sequence length="405" mass="46049">MRRVTLATELINYPSILFCDEPTSGLDSYMAETVIRTLRVLVGLKRLFSLQADHGVTVVCTIHQPPTETYNLFDRVMYLADGEVAYFGRREDAQDYFESIGMPCPTYYNMAGRKCSWINQSNNEEVHKIEELKEEECIQQQIQKIEEFEHHNLLYRFWNTMFMCQCPTSWWTQFKTLLSRNMHIIIRDPSLTLARFFQTIVLSVLVGLVFLQLGLDQSGITNRLSVVFLVMMNECFSLLFAEIQLFPAELPIIYNEVASGLYRVDAYYLAKTVAGIPVSLIFPLIGACINYYMIGFDASVSRFVAYIGILWLVTNSTVALGHFISAATGDLALANAFAGLTILPLVLLGGFYLRDHPIPGYLIWIKQISMFNWGYKLTIINQFSGKVFECPPAPEPCLFPDGQSV</sequence>
<evidence type="ECO:0000256" key="1">
    <source>
        <dbReference type="ARBA" id="ARBA00004141"/>
    </source>
</evidence>
<dbReference type="InterPro" id="IPR050352">
    <property type="entry name" value="ABCG_transporters"/>
</dbReference>
<dbReference type="AlphaFoldDB" id="D8LYB1"/>
<feature type="transmembrane region" description="Helical" evidence="6">
    <location>
        <begin position="331"/>
        <end position="353"/>
    </location>
</feature>
<evidence type="ECO:0000256" key="6">
    <source>
        <dbReference type="SAM" id="Phobius"/>
    </source>
</evidence>
<keyword evidence="9" id="KW-1185">Reference proteome</keyword>
<dbReference type="InterPro" id="IPR027417">
    <property type="entry name" value="P-loop_NTPase"/>
</dbReference>
<protein>
    <recommendedName>
        <fullName evidence="7">ABC-2 type transporter transmembrane domain-containing protein</fullName>
    </recommendedName>
</protein>
<dbReference type="Gene3D" id="3.40.50.300">
    <property type="entry name" value="P-loop containing nucleotide triphosphate hydrolases"/>
    <property type="match status" value="1"/>
</dbReference>
<dbReference type="Proteomes" id="UP000008312">
    <property type="component" value="Unassembled WGS sequence"/>
</dbReference>
<dbReference type="OMA" id="IAITYWM"/>
<keyword evidence="2" id="KW-0813">Transport</keyword>
<comment type="subcellular location">
    <subcellularLocation>
        <location evidence="1">Membrane</location>
        <topology evidence="1">Multi-pass membrane protein</topology>
    </subcellularLocation>
</comment>
<evidence type="ECO:0000256" key="5">
    <source>
        <dbReference type="ARBA" id="ARBA00023136"/>
    </source>
</evidence>
<gene>
    <name evidence="8" type="ORF">GSBLH_T00000874001</name>
</gene>
<dbReference type="OrthoDB" id="66620at2759"/>
<dbReference type="InParanoid" id="D8LYB1"/>
<evidence type="ECO:0000259" key="7">
    <source>
        <dbReference type="Pfam" id="PF01061"/>
    </source>
</evidence>